<dbReference type="InterPro" id="IPR045155">
    <property type="entry name" value="Beta-lactam_cat"/>
</dbReference>
<organism evidence="8 9">
    <name type="scientific">Streptomyces marispadix</name>
    <dbReference type="NCBI Taxonomy" id="2922868"/>
    <lineage>
        <taxon>Bacteria</taxon>
        <taxon>Bacillati</taxon>
        <taxon>Actinomycetota</taxon>
        <taxon>Actinomycetes</taxon>
        <taxon>Kitasatosporales</taxon>
        <taxon>Streptomycetaceae</taxon>
        <taxon>Streptomyces</taxon>
    </lineage>
</organism>
<dbReference type="PRINTS" id="PR00118">
    <property type="entry name" value="BLACTAMASEA"/>
</dbReference>
<comment type="similarity">
    <text evidence="1 6">Belongs to the class-A beta-lactamase family.</text>
</comment>
<reference evidence="8" key="1">
    <citation type="submission" date="2022-03" db="EMBL/GenBank/DDBJ databases">
        <authorList>
            <person name="Santos J.D.N."/>
            <person name="Kallscheuer N."/>
            <person name="Jogler C."/>
            <person name="Lage O.M."/>
        </authorList>
    </citation>
    <scope>NUCLEOTIDE SEQUENCE</scope>
    <source>
        <strain evidence="8">M600PL45_2</strain>
    </source>
</reference>
<proteinExistence type="inferred from homology"/>
<keyword evidence="9" id="KW-1185">Reference proteome</keyword>
<sequence>MSVPLKGPSRRSMLAAGAAGVLTAACTAATGEDGQPSGGGAHVEDITGPLRRLENEHSARVGVFAHDTHSGRTVRHRSDERFPLCSTWKPLAAAALLRGGEREGDADGGGDVLAERVRYSKSDLVEHSPVTGNRKHLDQGMTLGQLCDAAVRFSDNTAANLLLRELGGPAAITRFCRSLGDEVTRLDRTETELNSAEPWRKTDTTSPRAVARTYMRLTLGDALDRSGRRQLTAWLRGNTTGDRSLRAGLPEEWTVAEKTGSGAYGTNNDVGIAWTARERKPVVLAVLTTKKSADAEPDYPLLAKTARLVARALA</sequence>
<dbReference type="InterPro" id="IPR012338">
    <property type="entry name" value="Beta-lactam/transpept-like"/>
</dbReference>
<dbReference type="Proteomes" id="UP001166784">
    <property type="component" value="Unassembled WGS sequence"/>
</dbReference>
<evidence type="ECO:0000256" key="4">
    <source>
        <dbReference type="ARBA" id="ARBA00022801"/>
    </source>
</evidence>
<dbReference type="PANTHER" id="PTHR35333">
    <property type="entry name" value="BETA-LACTAMASE"/>
    <property type="match status" value="1"/>
</dbReference>
<dbReference type="NCBIfam" id="NF033103">
    <property type="entry name" value="bla_class_A"/>
    <property type="match status" value="1"/>
</dbReference>
<dbReference type="EMBL" id="JAKWJU010000002">
    <property type="protein sequence ID" value="MCH6163163.1"/>
    <property type="molecule type" value="Genomic_DNA"/>
</dbReference>
<dbReference type="SUPFAM" id="SSF56601">
    <property type="entry name" value="beta-lactamase/transpeptidase-like"/>
    <property type="match status" value="1"/>
</dbReference>
<dbReference type="PROSITE" id="PS51257">
    <property type="entry name" value="PROKAR_LIPOPROTEIN"/>
    <property type="match status" value="1"/>
</dbReference>
<protein>
    <recommendedName>
        <fullName evidence="3 6">Beta-lactamase</fullName>
        <ecNumber evidence="2 6">3.5.2.6</ecNumber>
    </recommendedName>
</protein>
<comment type="catalytic activity">
    <reaction evidence="6">
        <text>a beta-lactam + H2O = a substituted beta-amino acid</text>
        <dbReference type="Rhea" id="RHEA:20401"/>
        <dbReference type="ChEBI" id="CHEBI:15377"/>
        <dbReference type="ChEBI" id="CHEBI:35627"/>
        <dbReference type="ChEBI" id="CHEBI:140347"/>
        <dbReference type="EC" id="3.5.2.6"/>
    </reaction>
</comment>
<evidence type="ECO:0000256" key="5">
    <source>
        <dbReference type="ARBA" id="ARBA00023251"/>
    </source>
</evidence>
<evidence type="ECO:0000259" key="7">
    <source>
        <dbReference type="Pfam" id="PF13354"/>
    </source>
</evidence>
<name>A0ABS9T3Z1_9ACTN</name>
<keyword evidence="5 6" id="KW-0046">Antibiotic resistance</keyword>
<dbReference type="InterPro" id="IPR006311">
    <property type="entry name" value="TAT_signal"/>
</dbReference>
<dbReference type="InterPro" id="IPR023650">
    <property type="entry name" value="Beta-lactam_class-A_AS"/>
</dbReference>
<gene>
    <name evidence="8" type="primary">bla</name>
    <name evidence="8" type="ORF">MMA15_23060</name>
</gene>
<keyword evidence="4 6" id="KW-0378">Hydrolase</keyword>
<feature type="domain" description="Beta-lactamase class A catalytic" evidence="7">
    <location>
        <begin position="62"/>
        <end position="288"/>
    </location>
</feature>
<accession>A0ABS9T3Z1</accession>
<dbReference type="Gene3D" id="3.40.710.10">
    <property type="entry name" value="DD-peptidase/beta-lactamase superfamily"/>
    <property type="match status" value="1"/>
</dbReference>
<reference evidence="8" key="2">
    <citation type="journal article" date="2023" name="Int. J. Syst. Evol. Microbiol.">
        <title>Streptomyces marispadix sp. nov., isolated from marine beach sediment of the Northern Coast of Portugal.</title>
        <authorList>
            <person name="dos Santos J.D.N."/>
            <person name="Vitorino I.R."/>
            <person name="Kallscheuer N."/>
            <person name="Srivastava A."/>
            <person name="Krautwurst S."/>
            <person name="Marz M."/>
            <person name="Jogler C."/>
            <person name="Lobo Da Cunha A."/>
            <person name="Catita J."/>
            <person name="Goncalves H."/>
            <person name="Gonzalez I."/>
            <person name="Reyes F."/>
            <person name="Lage O.M."/>
        </authorList>
    </citation>
    <scope>NUCLEOTIDE SEQUENCE</scope>
    <source>
        <strain evidence="8">M600PL45_2</strain>
    </source>
</reference>
<dbReference type="Pfam" id="PF13354">
    <property type="entry name" value="Beta-lactamase2"/>
    <property type="match status" value="1"/>
</dbReference>
<evidence type="ECO:0000256" key="6">
    <source>
        <dbReference type="RuleBase" id="RU361140"/>
    </source>
</evidence>
<evidence type="ECO:0000256" key="3">
    <source>
        <dbReference type="ARBA" id="ARBA00018879"/>
    </source>
</evidence>
<evidence type="ECO:0000313" key="8">
    <source>
        <dbReference type="EMBL" id="MCH6163163.1"/>
    </source>
</evidence>
<evidence type="ECO:0000256" key="1">
    <source>
        <dbReference type="ARBA" id="ARBA00009009"/>
    </source>
</evidence>
<dbReference type="PANTHER" id="PTHR35333:SF3">
    <property type="entry name" value="BETA-LACTAMASE-TYPE TRANSPEPTIDASE FOLD CONTAINING PROTEIN"/>
    <property type="match status" value="1"/>
</dbReference>
<evidence type="ECO:0000313" key="9">
    <source>
        <dbReference type="Proteomes" id="UP001166784"/>
    </source>
</evidence>
<comment type="caution">
    <text evidence="8">The sequence shown here is derived from an EMBL/GenBank/DDBJ whole genome shotgun (WGS) entry which is preliminary data.</text>
</comment>
<dbReference type="EC" id="3.5.2.6" evidence="2 6"/>
<dbReference type="PROSITE" id="PS51318">
    <property type="entry name" value="TAT"/>
    <property type="match status" value="1"/>
</dbReference>
<dbReference type="InterPro" id="IPR000871">
    <property type="entry name" value="Beta-lactam_class-A"/>
</dbReference>
<evidence type="ECO:0000256" key="2">
    <source>
        <dbReference type="ARBA" id="ARBA00012865"/>
    </source>
</evidence>
<dbReference type="PROSITE" id="PS00146">
    <property type="entry name" value="BETA_LACTAMASE_A"/>
    <property type="match status" value="1"/>
</dbReference>